<dbReference type="AlphaFoldDB" id="A0A016S6I8"/>
<evidence type="ECO:0000313" key="1">
    <source>
        <dbReference type="EMBL" id="EYB86295.1"/>
    </source>
</evidence>
<dbReference type="Proteomes" id="UP000024635">
    <property type="component" value="Unassembled WGS sequence"/>
</dbReference>
<organism evidence="1 2">
    <name type="scientific">Ancylostoma ceylanicum</name>
    <dbReference type="NCBI Taxonomy" id="53326"/>
    <lineage>
        <taxon>Eukaryota</taxon>
        <taxon>Metazoa</taxon>
        <taxon>Ecdysozoa</taxon>
        <taxon>Nematoda</taxon>
        <taxon>Chromadorea</taxon>
        <taxon>Rhabditida</taxon>
        <taxon>Rhabditina</taxon>
        <taxon>Rhabditomorpha</taxon>
        <taxon>Strongyloidea</taxon>
        <taxon>Ancylostomatidae</taxon>
        <taxon>Ancylostomatinae</taxon>
        <taxon>Ancylostoma</taxon>
    </lineage>
</organism>
<name>A0A016S6I8_9BILA</name>
<dbReference type="EMBL" id="JARK01001618">
    <property type="protein sequence ID" value="EYB86295.1"/>
    <property type="molecule type" value="Genomic_DNA"/>
</dbReference>
<keyword evidence="2" id="KW-1185">Reference proteome</keyword>
<accession>A0A016S6I8</accession>
<comment type="caution">
    <text evidence="1">The sequence shown here is derived from an EMBL/GenBank/DDBJ whole genome shotgun (WGS) entry which is preliminary data.</text>
</comment>
<gene>
    <name evidence="1" type="primary">Acey_s0282.g1292</name>
    <name evidence="1" type="ORF">Y032_0282g1292</name>
</gene>
<evidence type="ECO:0000313" key="2">
    <source>
        <dbReference type="Proteomes" id="UP000024635"/>
    </source>
</evidence>
<reference evidence="2" key="1">
    <citation type="journal article" date="2015" name="Nat. Genet.">
        <title>The genome and transcriptome of the zoonotic hookworm Ancylostoma ceylanicum identify infection-specific gene families.</title>
        <authorList>
            <person name="Schwarz E.M."/>
            <person name="Hu Y."/>
            <person name="Antoshechkin I."/>
            <person name="Miller M.M."/>
            <person name="Sternberg P.W."/>
            <person name="Aroian R.V."/>
        </authorList>
    </citation>
    <scope>NUCLEOTIDE SEQUENCE</scope>
    <source>
        <strain evidence="2">HY135</strain>
    </source>
</reference>
<protein>
    <submittedName>
        <fullName evidence="1">Uncharacterized protein</fullName>
    </submittedName>
</protein>
<proteinExistence type="predicted"/>
<sequence length="85" mass="9362">MHLDPSSYSGSTDFIPFAGPSGIRILEILAAKVKSKDRIPRQKPQVIAKMRGFLGEKSWNENTSSITLLRLAVLFENVGLLYGKG</sequence>